<evidence type="ECO:0000313" key="2">
    <source>
        <dbReference type="EMBL" id="TXR55583.1"/>
    </source>
</evidence>
<protein>
    <submittedName>
        <fullName evidence="2">Uncharacterized protein</fullName>
    </submittedName>
</protein>
<feature type="region of interest" description="Disordered" evidence="1">
    <location>
        <begin position="179"/>
        <end position="206"/>
    </location>
</feature>
<sequence length="398" mass="40207">MSLRPSRGAPAERRPAPPRSLLADVAELLSGPGLAWVVQRVRGQLETGADPVAVLQLPSATAVQRAGARAVLGPAAVVRGTHLSLRVTDVEDLLRELAGWDGGLTAAVRALDGDLEVIEDDDEDDDAERDEGPDGGVTLPAAAAAAVAGPPAPAPAPVSVPVSVPRPAPVAAAVLEPVPAPAPQLEPQPEPAPEPAPEPEPDPDPALVVDLDAAQADRTGLALADLVLVLDLPVAPDGPTGTALAAVSAAGLPAALTLQQLRDAPPSWLPAPPGGTALVCATPAVLAAVAGAPAATPTPASAPARRRRRPRVPVVCLDATATSPGADPGWPGDAVVVVLRGLKGAGWRLLLNAGDGPEGEVLTELLASELEAQVWRCPADPDAPLREQLVGDARRLAR</sequence>
<proteinExistence type="predicted"/>
<dbReference type="OrthoDB" id="8188786at2"/>
<keyword evidence="3" id="KW-1185">Reference proteome</keyword>
<accession>A0A5C8ZEF2</accession>
<reference evidence="2 3" key="1">
    <citation type="submission" date="2019-07" db="EMBL/GenBank/DDBJ databases">
        <title>Quadrisphaera sp. strain DD2A genome sequencing and assembly.</title>
        <authorList>
            <person name="Kim I."/>
        </authorList>
    </citation>
    <scope>NUCLEOTIDE SEQUENCE [LARGE SCALE GENOMIC DNA]</scope>
    <source>
        <strain evidence="2 3">DD2A</strain>
    </source>
</reference>
<dbReference type="AlphaFoldDB" id="A0A5C8ZEF2"/>
<name>A0A5C8ZEF2_9ACTN</name>
<gene>
    <name evidence="2" type="ORF">FMM08_14965</name>
</gene>
<feature type="compositionally biased region" description="Pro residues" evidence="1">
    <location>
        <begin position="179"/>
        <end position="196"/>
    </location>
</feature>
<evidence type="ECO:0000313" key="3">
    <source>
        <dbReference type="Proteomes" id="UP000321234"/>
    </source>
</evidence>
<dbReference type="Proteomes" id="UP000321234">
    <property type="component" value="Unassembled WGS sequence"/>
</dbReference>
<dbReference type="RefSeq" id="WP_147927159.1">
    <property type="nucleotide sequence ID" value="NZ_VKAC01000008.1"/>
</dbReference>
<organism evidence="2 3">
    <name type="scientific">Quadrisphaera setariae</name>
    <dbReference type="NCBI Taxonomy" id="2593304"/>
    <lineage>
        <taxon>Bacteria</taxon>
        <taxon>Bacillati</taxon>
        <taxon>Actinomycetota</taxon>
        <taxon>Actinomycetes</taxon>
        <taxon>Kineosporiales</taxon>
        <taxon>Kineosporiaceae</taxon>
        <taxon>Quadrisphaera</taxon>
    </lineage>
</organism>
<dbReference type="EMBL" id="VKAC01000008">
    <property type="protein sequence ID" value="TXR55583.1"/>
    <property type="molecule type" value="Genomic_DNA"/>
</dbReference>
<comment type="caution">
    <text evidence="2">The sequence shown here is derived from an EMBL/GenBank/DDBJ whole genome shotgun (WGS) entry which is preliminary data.</text>
</comment>
<feature type="compositionally biased region" description="Acidic residues" evidence="1">
    <location>
        <begin position="117"/>
        <end position="133"/>
    </location>
</feature>
<feature type="region of interest" description="Disordered" evidence="1">
    <location>
        <begin position="117"/>
        <end position="138"/>
    </location>
</feature>
<evidence type="ECO:0000256" key="1">
    <source>
        <dbReference type="SAM" id="MobiDB-lite"/>
    </source>
</evidence>